<reference evidence="1 2" key="1">
    <citation type="submission" date="2023-10" db="EMBL/GenBank/DDBJ databases">
        <title>Draft genome sequence of Xylaria bambusicola isolate GMP-LS, the root and basal stem rot pathogen of sugarcane in Indonesia.</title>
        <authorList>
            <person name="Selvaraj P."/>
            <person name="Muralishankar V."/>
            <person name="Muruganantham S."/>
            <person name="Sp S."/>
            <person name="Haryani S."/>
            <person name="Lau K.J.X."/>
            <person name="Naqvi N.I."/>
        </authorList>
    </citation>
    <scope>NUCLEOTIDE SEQUENCE [LARGE SCALE GENOMIC DNA]</scope>
    <source>
        <strain evidence="1">GMP-LS</strain>
    </source>
</reference>
<dbReference type="PANTHER" id="PTHR38048">
    <property type="entry name" value="EXPRESSED PROTEIN"/>
    <property type="match status" value="1"/>
</dbReference>
<keyword evidence="2" id="KW-1185">Reference proteome</keyword>
<dbReference type="PANTHER" id="PTHR38048:SF2">
    <property type="entry name" value="HEMERYTHRIN-LIKE DOMAIN-CONTAINING PROTEIN"/>
    <property type="match status" value="1"/>
</dbReference>
<evidence type="ECO:0008006" key="3">
    <source>
        <dbReference type="Google" id="ProtNLM"/>
    </source>
</evidence>
<name>A0AAN7Z468_9PEZI</name>
<proteinExistence type="predicted"/>
<dbReference type="EMBL" id="JAWHQM010000066">
    <property type="protein sequence ID" value="KAK5636305.1"/>
    <property type="molecule type" value="Genomic_DNA"/>
</dbReference>
<gene>
    <name evidence="1" type="ORF">RRF57_012017</name>
</gene>
<accession>A0AAN7Z468</accession>
<organism evidence="1 2">
    <name type="scientific">Xylaria bambusicola</name>
    <dbReference type="NCBI Taxonomy" id="326684"/>
    <lineage>
        <taxon>Eukaryota</taxon>
        <taxon>Fungi</taxon>
        <taxon>Dikarya</taxon>
        <taxon>Ascomycota</taxon>
        <taxon>Pezizomycotina</taxon>
        <taxon>Sordariomycetes</taxon>
        <taxon>Xylariomycetidae</taxon>
        <taxon>Xylariales</taxon>
        <taxon>Xylariaceae</taxon>
        <taxon>Xylaria</taxon>
    </lineage>
</organism>
<dbReference type="Proteomes" id="UP001305414">
    <property type="component" value="Unassembled WGS sequence"/>
</dbReference>
<dbReference type="AlphaFoldDB" id="A0AAN7Z468"/>
<evidence type="ECO:0000313" key="1">
    <source>
        <dbReference type="EMBL" id="KAK5636305.1"/>
    </source>
</evidence>
<protein>
    <recommendedName>
        <fullName evidence="3">Hemerythrin-like domain-containing protein</fullName>
    </recommendedName>
</protein>
<comment type="caution">
    <text evidence="1">The sequence shown here is derived from an EMBL/GenBank/DDBJ whole genome shotgun (WGS) entry which is preliminary data.</text>
</comment>
<dbReference type="InterPro" id="IPR053206">
    <property type="entry name" value="Dimeric_xanthone_biosynth"/>
</dbReference>
<sequence>MTSTTPEPTKPWADAPLKLITTPQFETGRTDIFATGATHMALLHNSIFRGYNSIYQQSPNVKDVDKYDFIGYSLTWYKFVKSHHDDEEVSLFTKVEEVLDDKTIWAEIHKEHGMRTIALSYNSPPSSNFIGRYPCRLTAVLPPAAAFLPGLAEFEKYLTSLRSPKDFSGTELQRIMSSFQEPFETHFHSEISTIAKLADHPNAPKSGSPEEVSASLTFKTWGKSTVTKAGTLDVVPFFLLNLDGTVEDGMWANWPPIPAPIKWGLVNIGGAYHNRWWKFASCAGGKPRQLYAV</sequence>
<evidence type="ECO:0000313" key="2">
    <source>
        <dbReference type="Proteomes" id="UP001305414"/>
    </source>
</evidence>